<dbReference type="GO" id="GO:0050660">
    <property type="term" value="F:flavin adenine dinucleotide binding"/>
    <property type="evidence" value="ECO:0007669"/>
    <property type="project" value="InterPro"/>
</dbReference>
<keyword evidence="4 6" id="KW-0274">FAD</keyword>
<dbReference type="Gene3D" id="3.40.50.1220">
    <property type="entry name" value="TPP-binding domain"/>
    <property type="match status" value="1"/>
</dbReference>
<keyword evidence="5" id="KW-0249">Electron transport</keyword>
<keyword evidence="2" id="KW-0813">Transport</keyword>
<evidence type="ECO:0000256" key="2">
    <source>
        <dbReference type="ARBA" id="ARBA00022448"/>
    </source>
</evidence>
<sequence length="321" mass="33899">MANTIWVLVELEGGAPVRSSLEVLGKAAKLGRAEAVVLGSAAAEVAPTLGEYGAEKVYVHADAVYDNYLTLPAVETLSQLIQQHQPMLILLPTTYDLRDIAARLSIRSNMGLLTDATDLTLGDDGVKVTVPWGGETVVTATLTQQRPGIVLTRPKAFSVEQYSGRSAEIETINATVSAQAQTIKVLETVEVKSEGPALEDATVVVSGGRGLGKAENFHYVEELAEVLNGAPGATRAIVDAGWLPYSYQVGQTGKTVKPTLYIAAGISGAIQHLAGMKGSKYIVAINKDEHAPIFSVADLGVIGDAITILPQLTNEIKNRKA</sequence>
<feature type="binding site" evidence="6">
    <location>
        <begin position="265"/>
        <end position="272"/>
    </location>
    <ligand>
        <name>FAD</name>
        <dbReference type="ChEBI" id="CHEBI:57692"/>
    </ligand>
</feature>
<evidence type="ECO:0000259" key="7">
    <source>
        <dbReference type="SMART" id="SM00893"/>
    </source>
</evidence>
<comment type="similarity">
    <text evidence="1">Belongs to the ETF alpha-subunit/FixB family.</text>
</comment>
<feature type="binding site" evidence="6">
    <location>
        <position position="286"/>
    </location>
    <ligand>
        <name>FAD</name>
        <dbReference type="ChEBI" id="CHEBI:57692"/>
    </ligand>
</feature>
<feature type="domain" description="Electron transfer flavoprotein alpha/beta-subunit N-terminal" evidence="7">
    <location>
        <begin position="5"/>
        <end position="190"/>
    </location>
</feature>
<feature type="binding site" evidence="6">
    <location>
        <begin position="234"/>
        <end position="235"/>
    </location>
    <ligand>
        <name>FAD</name>
        <dbReference type="ChEBI" id="CHEBI:57692"/>
    </ligand>
</feature>
<dbReference type="FunFam" id="3.40.50.1220:FF:000001">
    <property type="entry name" value="Electron transfer flavoprotein, alpha subunit"/>
    <property type="match status" value="1"/>
</dbReference>
<dbReference type="GO" id="GO:0033539">
    <property type="term" value="P:fatty acid beta-oxidation using acyl-CoA dehydrogenase"/>
    <property type="evidence" value="ECO:0007669"/>
    <property type="project" value="TreeGrafter"/>
</dbReference>
<evidence type="ECO:0000313" key="8">
    <source>
        <dbReference type="EMBL" id="GCE06229.1"/>
    </source>
</evidence>
<evidence type="ECO:0000256" key="3">
    <source>
        <dbReference type="ARBA" id="ARBA00022630"/>
    </source>
</evidence>
<accession>A0A401ZH86</accession>
<feature type="binding site" evidence="6">
    <location>
        <position position="209"/>
    </location>
    <ligand>
        <name>FAD</name>
        <dbReference type="ChEBI" id="CHEBI:57692"/>
    </ligand>
</feature>
<dbReference type="InterPro" id="IPR014730">
    <property type="entry name" value="ETF_a/b_N"/>
</dbReference>
<dbReference type="PANTHER" id="PTHR43153:SF1">
    <property type="entry name" value="ELECTRON TRANSFER FLAVOPROTEIN SUBUNIT ALPHA, MITOCHONDRIAL"/>
    <property type="match status" value="1"/>
</dbReference>
<reference evidence="9" key="1">
    <citation type="submission" date="2018-12" db="EMBL/GenBank/DDBJ databases">
        <title>Tengunoibacter tsumagoiensis gen. nov., sp. nov., Dictyobacter kobayashii sp. nov., D. alpinus sp. nov., and D. joshuensis sp. nov. and description of Dictyobacteraceae fam. nov. within the order Ktedonobacterales isolated from Tengu-no-mugimeshi.</title>
        <authorList>
            <person name="Wang C.M."/>
            <person name="Zheng Y."/>
            <person name="Sakai Y."/>
            <person name="Toyoda A."/>
            <person name="Minakuchi Y."/>
            <person name="Abe K."/>
            <person name="Yokota A."/>
            <person name="Yabe S."/>
        </authorList>
    </citation>
    <scope>NUCLEOTIDE SEQUENCE [LARGE SCALE GENOMIC DNA]</scope>
    <source>
        <strain evidence="9">S-27</strain>
    </source>
</reference>
<dbReference type="RefSeq" id="WP_126597189.1">
    <property type="nucleotide sequence ID" value="NZ_BIFQ01000001.1"/>
</dbReference>
<dbReference type="InterPro" id="IPR018206">
    <property type="entry name" value="ETF_asu_C_CS"/>
</dbReference>
<evidence type="ECO:0000256" key="4">
    <source>
        <dbReference type="ARBA" id="ARBA00022827"/>
    </source>
</evidence>
<feature type="binding site" evidence="6">
    <location>
        <begin position="248"/>
        <end position="252"/>
    </location>
    <ligand>
        <name>FAD</name>
        <dbReference type="ChEBI" id="CHEBI:57692"/>
    </ligand>
</feature>
<dbReference type="InterPro" id="IPR014731">
    <property type="entry name" value="ETF_asu_C"/>
</dbReference>
<organism evidence="8 9">
    <name type="scientific">Dictyobacter aurantiacus</name>
    <dbReference type="NCBI Taxonomy" id="1936993"/>
    <lineage>
        <taxon>Bacteria</taxon>
        <taxon>Bacillati</taxon>
        <taxon>Chloroflexota</taxon>
        <taxon>Ktedonobacteria</taxon>
        <taxon>Ktedonobacterales</taxon>
        <taxon>Dictyobacteraceae</taxon>
        <taxon>Dictyobacter</taxon>
    </lineage>
</organism>
<dbReference type="EMBL" id="BIFQ01000001">
    <property type="protein sequence ID" value="GCE06229.1"/>
    <property type="molecule type" value="Genomic_DNA"/>
</dbReference>
<comment type="cofactor">
    <cofactor evidence="6">
        <name>FAD</name>
        <dbReference type="ChEBI" id="CHEBI:57692"/>
    </cofactor>
    <text evidence="6">Binds 1 FAD per dimer.</text>
</comment>
<dbReference type="AlphaFoldDB" id="A0A401ZH86"/>
<dbReference type="Pfam" id="PF00766">
    <property type="entry name" value="ETF_alpha"/>
    <property type="match status" value="1"/>
</dbReference>
<evidence type="ECO:0000313" key="9">
    <source>
        <dbReference type="Proteomes" id="UP000287224"/>
    </source>
</evidence>
<evidence type="ECO:0000256" key="5">
    <source>
        <dbReference type="ARBA" id="ARBA00022982"/>
    </source>
</evidence>
<keyword evidence="9" id="KW-1185">Reference proteome</keyword>
<keyword evidence="3" id="KW-0285">Flavoprotein</keyword>
<dbReference type="SUPFAM" id="SSF52467">
    <property type="entry name" value="DHS-like NAD/FAD-binding domain"/>
    <property type="match status" value="1"/>
</dbReference>
<name>A0A401ZH86_9CHLR</name>
<dbReference type="SUPFAM" id="SSF52402">
    <property type="entry name" value="Adenine nucleotide alpha hydrolases-like"/>
    <property type="match status" value="1"/>
</dbReference>
<proteinExistence type="inferred from homology"/>
<dbReference type="Proteomes" id="UP000287224">
    <property type="component" value="Unassembled WGS sequence"/>
</dbReference>
<dbReference type="InterPro" id="IPR001308">
    <property type="entry name" value="ETF_a/FixB"/>
</dbReference>
<dbReference type="PROSITE" id="PS00696">
    <property type="entry name" value="ETF_ALPHA"/>
    <property type="match status" value="1"/>
</dbReference>
<dbReference type="Gene3D" id="3.40.50.620">
    <property type="entry name" value="HUPs"/>
    <property type="match status" value="1"/>
</dbReference>
<gene>
    <name evidence="8" type="ORF">KDAU_35580</name>
</gene>
<dbReference type="PANTHER" id="PTHR43153">
    <property type="entry name" value="ELECTRON TRANSFER FLAVOPROTEIN ALPHA"/>
    <property type="match status" value="1"/>
</dbReference>
<dbReference type="SMART" id="SM00893">
    <property type="entry name" value="ETF"/>
    <property type="match status" value="1"/>
</dbReference>
<protein>
    <submittedName>
        <fullName evidence="8">Electron transfer flavoprotein subunit alpha</fullName>
    </submittedName>
</protein>
<dbReference type="InterPro" id="IPR029035">
    <property type="entry name" value="DHS-like_NAD/FAD-binding_dom"/>
</dbReference>
<dbReference type="InterPro" id="IPR014729">
    <property type="entry name" value="Rossmann-like_a/b/a_fold"/>
</dbReference>
<evidence type="ECO:0000256" key="1">
    <source>
        <dbReference type="ARBA" id="ARBA00005817"/>
    </source>
</evidence>
<comment type="caution">
    <text evidence="8">The sequence shown here is derived from an EMBL/GenBank/DDBJ whole genome shotgun (WGS) entry which is preliminary data.</text>
</comment>
<evidence type="ECO:0000256" key="6">
    <source>
        <dbReference type="PIRSR" id="PIRSR000089-1"/>
    </source>
</evidence>
<dbReference type="GO" id="GO:0009055">
    <property type="term" value="F:electron transfer activity"/>
    <property type="evidence" value="ECO:0007669"/>
    <property type="project" value="InterPro"/>
</dbReference>
<dbReference type="OrthoDB" id="9770286at2"/>
<dbReference type="PIRSF" id="PIRSF000089">
    <property type="entry name" value="Electra_flavoP_a"/>
    <property type="match status" value="1"/>
</dbReference>
<dbReference type="Pfam" id="PF01012">
    <property type="entry name" value="ETF"/>
    <property type="match status" value="1"/>
</dbReference>